<reference evidence="1 2" key="1">
    <citation type="journal article" date="2015" name="Genome Biol.">
        <title>Comparative genomics of Steinernema reveals deeply conserved gene regulatory networks.</title>
        <authorList>
            <person name="Dillman A.R."/>
            <person name="Macchietto M."/>
            <person name="Porter C.F."/>
            <person name="Rogers A."/>
            <person name="Williams B."/>
            <person name="Antoshechkin I."/>
            <person name="Lee M.M."/>
            <person name="Goodwin Z."/>
            <person name="Lu X."/>
            <person name="Lewis E.E."/>
            <person name="Goodrich-Blair H."/>
            <person name="Stock S.P."/>
            <person name="Adams B.J."/>
            <person name="Sternberg P.W."/>
            <person name="Mortazavi A."/>
        </authorList>
    </citation>
    <scope>NUCLEOTIDE SEQUENCE [LARGE SCALE GENOMIC DNA]</scope>
    <source>
        <strain evidence="1 2">ALL</strain>
    </source>
</reference>
<organism evidence="1 2">
    <name type="scientific">Steinernema carpocapsae</name>
    <name type="common">Entomopathogenic nematode</name>
    <dbReference type="NCBI Taxonomy" id="34508"/>
    <lineage>
        <taxon>Eukaryota</taxon>
        <taxon>Metazoa</taxon>
        <taxon>Ecdysozoa</taxon>
        <taxon>Nematoda</taxon>
        <taxon>Chromadorea</taxon>
        <taxon>Rhabditida</taxon>
        <taxon>Tylenchina</taxon>
        <taxon>Panagrolaimomorpha</taxon>
        <taxon>Strongyloidoidea</taxon>
        <taxon>Steinernematidae</taxon>
        <taxon>Steinernema</taxon>
    </lineage>
</organism>
<accession>A0A4U5M0D8</accession>
<proteinExistence type="predicted"/>
<reference evidence="1 2" key="2">
    <citation type="journal article" date="2019" name="G3 (Bethesda)">
        <title>Hybrid Assembly of the Genome of the Entomopathogenic Nematode Steinernema carpocapsae Identifies the X-Chromosome.</title>
        <authorList>
            <person name="Serra L."/>
            <person name="Macchietto M."/>
            <person name="Macias-Munoz A."/>
            <person name="McGill C.J."/>
            <person name="Rodriguez I.M."/>
            <person name="Rodriguez B."/>
            <person name="Murad R."/>
            <person name="Mortazavi A."/>
        </authorList>
    </citation>
    <scope>NUCLEOTIDE SEQUENCE [LARGE SCALE GENOMIC DNA]</scope>
    <source>
        <strain evidence="1 2">ALL</strain>
    </source>
</reference>
<dbReference type="Proteomes" id="UP000298663">
    <property type="component" value="Unassembled WGS sequence"/>
</dbReference>
<dbReference type="EMBL" id="AZBU02000011">
    <property type="protein sequence ID" value="TKR61693.1"/>
    <property type="molecule type" value="Genomic_DNA"/>
</dbReference>
<evidence type="ECO:0000313" key="2">
    <source>
        <dbReference type="Proteomes" id="UP000298663"/>
    </source>
</evidence>
<comment type="caution">
    <text evidence="1">The sequence shown here is derived from an EMBL/GenBank/DDBJ whole genome shotgun (WGS) entry which is preliminary data.</text>
</comment>
<sequence length="149" mass="17448">MFSIPESQCTTRYFHFAKNIMDYAERKGLRDAYSDPESRELYDWIRTFVLSAMLPEAVFMERLYPFLANNVPAGAVQAQSQSITEVAKYISPYWIPRRTLWEQYQNDGPRTTNHAEAWHNQSRILFTSQHPQLGLFPKKIKKEITAQAL</sequence>
<name>A0A4U5M0D8_STECR</name>
<evidence type="ECO:0000313" key="1">
    <source>
        <dbReference type="EMBL" id="TKR61693.1"/>
    </source>
</evidence>
<keyword evidence="2" id="KW-1185">Reference proteome</keyword>
<dbReference type="AlphaFoldDB" id="A0A4U5M0D8"/>
<protein>
    <submittedName>
        <fullName evidence="1">Uncharacterized protein</fullName>
    </submittedName>
</protein>
<gene>
    <name evidence="1" type="ORF">L596_028773</name>
</gene>
<dbReference type="OrthoDB" id="6154864at2759"/>